<dbReference type="CDD" id="cd02165">
    <property type="entry name" value="NMNAT"/>
    <property type="match status" value="1"/>
</dbReference>
<gene>
    <name evidence="16" type="ORF">GNP35_00555</name>
</gene>
<dbReference type="Proteomes" id="UP000439994">
    <property type="component" value="Unassembled WGS sequence"/>
</dbReference>
<evidence type="ECO:0000256" key="4">
    <source>
        <dbReference type="ARBA" id="ARBA00012389"/>
    </source>
</evidence>
<dbReference type="PANTHER" id="PTHR39321:SF3">
    <property type="entry name" value="PHOSPHOPANTETHEINE ADENYLYLTRANSFERASE"/>
    <property type="match status" value="1"/>
</dbReference>
<evidence type="ECO:0000256" key="12">
    <source>
        <dbReference type="ARBA" id="ARBA00033140"/>
    </source>
</evidence>
<dbReference type="Gene3D" id="3.40.50.620">
    <property type="entry name" value="HUPs"/>
    <property type="match status" value="1"/>
</dbReference>
<proteinExistence type="inferred from homology"/>
<dbReference type="GO" id="GO:0004515">
    <property type="term" value="F:nicotinate-nucleotide adenylyltransferase activity"/>
    <property type="evidence" value="ECO:0007669"/>
    <property type="project" value="UniProtKB-EC"/>
</dbReference>
<evidence type="ECO:0000256" key="7">
    <source>
        <dbReference type="ARBA" id="ARBA00022695"/>
    </source>
</evidence>
<comment type="catalytic activity">
    <reaction evidence="14">
        <text>nicotinate beta-D-ribonucleotide + ATP + H(+) = deamido-NAD(+) + diphosphate</text>
        <dbReference type="Rhea" id="RHEA:22860"/>
        <dbReference type="ChEBI" id="CHEBI:15378"/>
        <dbReference type="ChEBI" id="CHEBI:30616"/>
        <dbReference type="ChEBI" id="CHEBI:33019"/>
        <dbReference type="ChEBI" id="CHEBI:57502"/>
        <dbReference type="ChEBI" id="CHEBI:58437"/>
        <dbReference type="EC" id="2.7.7.18"/>
    </reaction>
</comment>
<keyword evidence="8" id="KW-0547">Nucleotide-binding</keyword>
<reference evidence="16 17" key="1">
    <citation type="submission" date="2019-11" db="EMBL/GenBank/DDBJ databases">
        <title>P. haliotis isolates from Z. marina roots.</title>
        <authorList>
            <person name="Cohen M."/>
            <person name="Jospin G."/>
            <person name="Eisen J.A."/>
            <person name="Coil D.A."/>
        </authorList>
    </citation>
    <scope>NUCLEOTIDE SEQUENCE [LARGE SCALE GENOMIC DNA]</scope>
    <source>
        <strain evidence="16 17">UCD-MCMsp1aY</strain>
    </source>
</reference>
<organism evidence="16 17">
    <name type="scientific">Psychrosphaera haliotis</name>
    <dbReference type="NCBI Taxonomy" id="555083"/>
    <lineage>
        <taxon>Bacteria</taxon>
        <taxon>Pseudomonadati</taxon>
        <taxon>Pseudomonadota</taxon>
        <taxon>Gammaproteobacteria</taxon>
        <taxon>Alteromonadales</taxon>
        <taxon>Pseudoalteromonadaceae</taxon>
        <taxon>Psychrosphaera</taxon>
    </lineage>
</organism>
<dbReference type="EC" id="2.7.7.18" evidence="4"/>
<keyword evidence="10" id="KW-0520">NAD</keyword>
<comment type="function">
    <text evidence="1">Catalyzes the reversible adenylation of nicotinate mononucleotide (NaMN) to nicotinic acid adenine dinucleotide (NaAD).</text>
</comment>
<comment type="caution">
    <text evidence="16">The sequence shown here is derived from an EMBL/GenBank/DDBJ whole genome shotgun (WGS) entry which is preliminary data.</text>
</comment>
<evidence type="ECO:0000256" key="9">
    <source>
        <dbReference type="ARBA" id="ARBA00022840"/>
    </source>
</evidence>
<evidence type="ECO:0000256" key="8">
    <source>
        <dbReference type="ARBA" id="ARBA00022741"/>
    </source>
</evidence>
<evidence type="ECO:0000256" key="13">
    <source>
        <dbReference type="ARBA" id="ARBA00033353"/>
    </source>
</evidence>
<protein>
    <recommendedName>
        <fullName evidence="4">nicotinate-nucleotide adenylyltransferase</fullName>
        <ecNumber evidence="4">2.7.7.18</ecNumber>
    </recommendedName>
    <alternativeName>
        <fullName evidence="13">Deamido-NAD(+) diphosphorylase</fullName>
    </alternativeName>
    <alternativeName>
        <fullName evidence="12">Deamido-NAD(+) pyrophosphorylase</fullName>
    </alternativeName>
    <alternativeName>
        <fullName evidence="11">Nicotinate mononucleotide adenylyltransferase</fullName>
    </alternativeName>
</protein>
<evidence type="ECO:0000256" key="11">
    <source>
        <dbReference type="ARBA" id="ARBA00031253"/>
    </source>
</evidence>
<dbReference type="InterPro" id="IPR004821">
    <property type="entry name" value="Cyt_trans-like"/>
</dbReference>
<evidence type="ECO:0000259" key="15">
    <source>
        <dbReference type="Pfam" id="PF01467"/>
    </source>
</evidence>
<dbReference type="GO" id="GO:0005524">
    <property type="term" value="F:ATP binding"/>
    <property type="evidence" value="ECO:0007669"/>
    <property type="project" value="UniProtKB-KW"/>
</dbReference>
<evidence type="ECO:0000256" key="14">
    <source>
        <dbReference type="ARBA" id="ARBA00048721"/>
    </source>
</evidence>
<dbReference type="PANTHER" id="PTHR39321">
    <property type="entry name" value="NICOTINATE-NUCLEOTIDE ADENYLYLTRANSFERASE-RELATED"/>
    <property type="match status" value="1"/>
</dbReference>
<feature type="domain" description="Cytidyltransferase-like" evidence="15">
    <location>
        <begin position="7"/>
        <end position="146"/>
    </location>
</feature>
<accession>A0A6N8F383</accession>
<dbReference type="Pfam" id="PF01467">
    <property type="entry name" value="CTP_transf_like"/>
    <property type="match status" value="1"/>
</dbReference>
<keyword evidence="17" id="KW-1185">Reference proteome</keyword>
<dbReference type="SUPFAM" id="SSF52374">
    <property type="entry name" value="Nucleotidylyl transferase"/>
    <property type="match status" value="1"/>
</dbReference>
<comment type="similarity">
    <text evidence="3">Belongs to the NadD family.</text>
</comment>
<evidence type="ECO:0000256" key="2">
    <source>
        <dbReference type="ARBA" id="ARBA00005019"/>
    </source>
</evidence>
<evidence type="ECO:0000313" key="17">
    <source>
        <dbReference type="Proteomes" id="UP000439994"/>
    </source>
</evidence>
<dbReference type="InterPro" id="IPR014729">
    <property type="entry name" value="Rossmann-like_a/b/a_fold"/>
</dbReference>
<dbReference type="GO" id="GO:0009435">
    <property type="term" value="P:NAD+ biosynthetic process"/>
    <property type="evidence" value="ECO:0007669"/>
    <property type="project" value="UniProtKB-UniPathway"/>
</dbReference>
<keyword evidence="9" id="KW-0067">ATP-binding</keyword>
<dbReference type="EMBL" id="WOCD01000001">
    <property type="protein sequence ID" value="MUH71116.1"/>
    <property type="molecule type" value="Genomic_DNA"/>
</dbReference>
<evidence type="ECO:0000313" key="16">
    <source>
        <dbReference type="EMBL" id="MUH71116.1"/>
    </source>
</evidence>
<evidence type="ECO:0000256" key="1">
    <source>
        <dbReference type="ARBA" id="ARBA00002324"/>
    </source>
</evidence>
<keyword evidence="5" id="KW-0662">Pyridine nucleotide biosynthesis</keyword>
<evidence type="ECO:0000256" key="3">
    <source>
        <dbReference type="ARBA" id="ARBA00009014"/>
    </source>
</evidence>
<evidence type="ECO:0000256" key="6">
    <source>
        <dbReference type="ARBA" id="ARBA00022679"/>
    </source>
</evidence>
<dbReference type="UniPathway" id="UPA00253">
    <property type="reaction ID" value="UER00332"/>
</dbReference>
<comment type="pathway">
    <text evidence="2">Cofactor biosynthesis; NAD(+) biosynthesis; deamido-NAD(+) from nicotinate D-ribonucleotide: step 1/1.</text>
</comment>
<dbReference type="InterPro" id="IPR005248">
    <property type="entry name" value="NadD/NMNAT"/>
</dbReference>
<name>A0A6N8F383_9GAMM</name>
<sequence length="174" mass="19862">MPVTELLYIPCHIPPHKKAPKLSAKQRLNMTVDAIRETNFPFPVKVSDFELGSSEPSYSLKTILHFKTVYPDNDLGFLMGLDSLLSFTQWYKWQEILENCYLVVMTRPGFNLNDSNLAPEITEQIGRRVFTISCEDVPVSSTMIREVINGKAPIETIEAFLPESTKRYVLECSE</sequence>
<keyword evidence="6" id="KW-0808">Transferase</keyword>
<evidence type="ECO:0000256" key="10">
    <source>
        <dbReference type="ARBA" id="ARBA00023027"/>
    </source>
</evidence>
<dbReference type="AlphaFoldDB" id="A0A6N8F383"/>
<keyword evidence="7" id="KW-0548">Nucleotidyltransferase</keyword>
<evidence type="ECO:0000256" key="5">
    <source>
        <dbReference type="ARBA" id="ARBA00022642"/>
    </source>
</evidence>